<organism evidence="1 2">
    <name type="scientific">Ophiobolus disseminans</name>
    <dbReference type="NCBI Taxonomy" id="1469910"/>
    <lineage>
        <taxon>Eukaryota</taxon>
        <taxon>Fungi</taxon>
        <taxon>Dikarya</taxon>
        <taxon>Ascomycota</taxon>
        <taxon>Pezizomycotina</taxon>
        <taxon>Dothideomycetes</taxon>
        <taxon>Pleosporomycetidae</taxon>
        <taxon>Pleosporales</taxon>
        <taxon>Pleosporineae</taxon>
        <taxon>Phaeosphaeriaceae</taxon>
        <taxon>Ophiobolus</taxon>
    </lineage>
</organism>
<reference evidence="1" key="1">
    <citation type="journal article" date="2020" name="Stud. Mycol.">
        <title>101 Dothideomycetes genomes: a test case for predicting lifestyles and emergence of pathogens.</title>
        <authorList>
            <person name="Haridas S."/>
            <person name="Albert R."/>
            <person name="Binder M."/>
            <person name="Bloem J."/>
            <person name="Labutti K."/>
            <person name="Salamov A."/>
            <person name="Andreopoulos B."/>
            <person name="Baker S."/>
            <person name="Barry K."/>
            <person name="Bills G."/>
            <person name="Bluhm B."/>
            <person name="Cannon C."/>
            <person name="Castanera R."/>
            <person name="Culley D."/>
            <person name="Daum C."/>
            <person name="Ezra D."/>
            <person name="Gonzalez J."/>
            <person name="Henrissat B."/>
            <person name="Kuo A."/>
            <person name="Liang C."/>
            <person name="Lipzen A."/>
            <person name="Lutzoni F."/>
            <person name="Magnuson J."/>
            <person name="Mondo S."/>
            <person name="Nolan M."/>
            <person name="Ohm R."/>
            <person name="Pangilinan J."/>
            <person name="Park H.-J."/>
            <person name="Ramirez L."/>
            <person name="Alfaro M."/>
            <person name="Sun H."/>
            <person name="Tritt A."/>
            <person name="Yoshinaga Y."/>
            <person name="Zwiers L.-H."/>
            <person name="Turgeon B."/>
            <person name="Goodwin S."/>
            <person name="Spatafora J."/>
            <person name="Crous P."/>
            <person name="Grigoriev I."/>
        </authorList>
    </citation>
    <scope>NUCLEOTIDE SEQUENCE</scope>
    <source>
        <strain evidence="1">CBS 113818</strain>
    </source>
</reference>
<evidence type="ECO:0000313" key="1">
    <source>
        <dbReference type="EMBL" id="KAF2832910.1"/>
    </source>
</evidence>
<dbReference type="EMBL" id="MU006216">
    <property type="protein sequence ID" value="KAF2832910.1"/>
    <property type="molecule type" value="Genomic_DNA"/>
</dbReference>
<proteinExistence type="predicted"/>
<keyword evidence="2" id="KW-1185">Reference proteome</keyword>
<sequence>MYRTERLGTAISSHALSRGIRIIHRRLCCLRVARRPMLPLARFHGCRLASHVPRPATSHAPNASPIPTSRPGSAAATPCTCICSMITGSTGQVPKLERSRIGQENQCVGGISQSAQHATSSASVLRI</sequence>
<name>A0A6A7AHY0_9PLEO</name>
<evidence type="ECO:0000313" key="2">
    <source>
        <dbReference type="Proteomes" id="UP000799424"/>
    </source>
</evidence>
<accession>A0A6A7AHY0</accession>
<protein>
    <submittedName>
        <fullName evidence="1">Uncharacterized protein</fullName>
    </submittedName>
</protein>
<dbReference type="Proteomes" id="UP000799424">
    <property type="component" value="Unassembled WGS sequence"/>
</dbReference>
<gene>
    <name evidence="1" type="ORF">CC86DRAFT_1864</name>
</gene>
<dbReference type="AlphaFoldDB" id="A0A6A7AHY0"/>